<comment type="caution">
    <text evidence="9">The sequence shown here is derived from an EMBL/GenBank/DDBJ whole genome shotgun (WGS) entry which is preliminary data.</text>
</comment>
<evidence type="ECO:0000313" key="10">
    <source>
        <dbReference type="Proteomes" id="UP000006334"/>
    </source>
</evidence>
<keyword evidence="6 8" id="KW-0472">Membrane</keyword>
<dbReference type="Pfam" id="PF02472">
    <property type="entry name" value="ExbD"/>
    <property type="match status" value="1"/>
</dbReference>
<evidence type="ECO:0000256" key="5">
    <source>
        <dbReference type="ARBA" id="ARBA00022989"/>
    </source>
</evidence>
<keyword evidence="5 8" id="KW-1133">Transmembrane helix</keyword>
<dbReference type="GO" id="GO:0005886">
    <property type="term" value="C:plasma membrane"/>
    <property type="evidence" value="ECO:0007669"/>
    <property type="project" value="UniProtKB-SubCell"/>
</dbReference>
<evidence type="ECO:0000256" key="3">
    <source>
        <dbReference type="ARBA" id="ARBA00022475"/>
    </source>
</evidence>
<keyword evidence="7" id="KW-0813">Transport</keyword>
<evidence type="ECO:0000256" key="6">
    <source>
        <dbReference type="ARBA" id="ARBA00023136"/>
    </source>
</evidence>
<dbReference type="OrthoDB" id="5294637at2"/>
<accession>K6YBJ0</accession>
<evidence type="ECO:0000256" key="4">
    <source>
        <dbReference type="ARBA" id="ARBA00022692"/>
    </source>
</evidence>
<dbReference type="EMBL" id="BAEN01000059">
    <property type="protein sequence ID" value="GAC15562.1"/>
    <property type="molecule type" value="Genomic_DNA"/>
</dbReference>
<keyword evidence="10" id="KW-1185">Reference proteome</keyword>
<sequence length="176" mass="19632">MKKSVRASRMERHHKRMAKTSKLSLVSLMDIFTILVFFLMFNASDVQVLQTDKSVKLPESTAETAAQETLVLLVNAKHILLQGQRMADVAQVMSQPSDIIPALEKELTYQKNRTKIIAVNSNEEQDPSEIARAITIMGDQAIPYSLLKKIMQTCAQAGYTNISLAVEQQLPAKGEE</sequence>
<dbReference type="GO" id="GO:0022857">
    <property type="term" value="F:transmembrane transporter activity"/>
    <property type="evidence" value="ECO:0007669"/>
    <property type="project" value="InterPro"/>
</dbReference>
<keyword evidence="4 7" id="KW-0812">Transmembrane</keyword>
<feature type="transmembrane region" description="Helical" evidence="8">
    <location>
        <begin position="21"/>
        <end position="41"/>
    </location>
</feature>
<dbReference type="InterPro" id="IPR003400">
    <property type="entry name" value="ExbD"/>
</dbReference>
<dbReference type="RefSeq" id="WP_008845367.1">
    <property type="nucleotide sequence ID" value="NZ_BAEN01000059.1"/>
</dbReference>
<evidence type="ECO:0000256" key="2">
    <source>
        <dbReference type="ARBA" id="ARBA00005811"/>
    </source>
</evidence>
<organism evidence="9 10">
    <name type="scientific">Aliiglaciecola lipolytica E3</name>
    <dbReference type="NCBI Taxonomy" id="1127673"/>
    <lineage>
        <taxon>Bacteria</taxon>
        <taxon>Pseudomonadati</taxon>
        <taxon>Pseudomonadota</taxon>
        <taxon>Gammaproteobacteria</taxon>
        <taxon>Alteromonadales</taxon>
        <taxon>Alteromonadaceae</taxon>
        <taxon>Aliiglaciecola</taxon>
    </lineage>
</organism>
<dbReference type="GO" id="GO:0015031">
    <property type="term" value="P:protein transport"/>
    <property type="evidence" value="ECO:0007669"/>
    <property type="project" value="UniProtKB-KW"/>
</dbReference>
<evidence type="ECO:0000256" key="7">
    <source>
        <dbReference type="RuleBase" id="RU003879"/>
    </source>
</evidence>
<reference evidence="9 10" key="1">
    <citation type="journal article" date="2017" name="Antonie Van Leeuwenhoek">
        <title>Rhizobium rhizosphaerae sp. nov., a novel species isolated from rice rhizosphere.</title>
        <authorList>
            <person name="Zhao J.J."/>
            <person name="Zhang J."/>
            <person name="Zhang R.J."/>
            <person name="Zhang C.W."/>
            <person name="Yin H.Q."/>
            <person name="Zhang X.X."/>
        </authorList>
    </citation>
    <scope>NUCLEOTIDE SEQUENCE [LARGE SCALE GENOMIC DNA]</scope>
    <source>
        <strain evidence="9 10">E3</strain>
    </source>
</reference>
<protein>
    <submittedName>
        <fullName evidence="9">Biopolymer transport protein</fullName>
    </submittedName>
</protein>
<dbReference type="AlphaFoldDB" id="K6YBJ0"/>
<evidence type="ECO:0000313" key="9">
    <source>
        <dbReference type="EMBL" id="GAC15562.1"/>
    </source>
</evidence>
<evidence type="ECO:0000256" key="1">
    <source>
        <dbReference type="ARBA" id="ARBA00004162"/>
    </source>
</evidence>
<name>K6YBJ0_9ALTE</name>
<comment type="subcellular location">
    <subcellularLocation>
        <location evidence="1">Cell membrane</location>
        <topology evidence="1">Single-pass membrane protein</topology>
    </subcellularLocation>
    <subcellularLocation>
        <location evidence="7">Cell membrane</location>
        <topology evidence="7">Single-pass type II membrane protein</topology>
    </subcellularLocation>
</comment>
<keyword evidence="7" id="KW-0653">Protein transport</keyword>
<keyword evidence="3" id="KW-1003">Cell membrane</keyword>
<dbReference type="Proteomes" id="UP000006334">
    <property type="component" value="Unassembled WGS sequence"/>
</dbReference>
<comment type="similarity">
    <text evidence="2 7">Belongs to the ExbD/TolR family.</text>
</comment>
<proteinExistence type="inferred from homology"/>
<dbReference type="STRING" id="1127673.GLIP_2941"/>
<dbReference type="eggNOG" id="COG0848">
    <property type="taxonomic scope" value="Bacteria"/>
</dbReference>
<gene>
    <name evidence="9" type="ORF">GLIP_2941</name>
</gene>
<evidence type="ECO:0000256" key="8">
    <source>
        <dbReference type="SAM" id="Phobius"/>
    </source>
</evidence>